<comment type="caution">
    <text evidence="2">The sequence shown here is derived from an EMBL/GenBank/DDBJ whole genome shotgun (WGS) entry which is preliminary data.</text>
</comment>
<evidence type="ECO:0008006" key="4">
    <source>
        <dbReference type="Google" id="ProtNLM"/>
    </source>
</evidence>
<evidence type="ECO:0000313" key="2">
    <source>
        <dbReference type="EMBL" id="KIX14338.1"/>
    </source>
</evidence>
<feature type="transmembrane region" description="Helical" evidence="1">
    <location>
        <begin position="323"/>
        <end position="341"/>
    </location>
</feature>
<reference evidence="2 3" key="1">
    <citation type="submission" date="2013-11" db="EMBL/GenBank/DDBJ databases">
        <title>Metagenomic analysis of a methanogenic consortium involved in long chain n-alkane degradation.</title>
        <authorList>
            <person name="Davidova I.A."/>
            <person name="Callaghan A.V."/>
            <person name="Wawrik B."/>
            <person name="Pruitt S."/>
            <person name="Marks C."/>
            <person name="Duncan K.E."/>
            <person name="Suflita J.M."/>
        </authorList>
    </citation>
    <scope>NUCLEOTIDE SEQUENCE [LARGE SCALE GENOMIC DNA]</scope>
    <source>
        <strain evidence="2 3">SPR</strain>
    </source>
</reference>
<name>A0A0D2HV98_9BACT</name>
<proteinExistence type="predicted"/>
<feature type="transmembrane region" description="Helical" evidence="1">
    <location>
        <begin position="492"/>
        <end position="514"/>
    </location>
</feature>
<feature type="transmembrane region" description="Helical" evidence="1">
    <location>
        <begin position="526"/>
        <end position="549"/>
    </location>
</feature>
<dbReference type="Proteomes" id="UP000032233">
    <property type="component" value="Unassembled WGS sequence"/>
</dbReference>
<feature type="transmembrane region" description="Helical" evidence="1">
    <location>
        <begin position="388"/>
        <end position="408"/>
    </location>
</feature>
<feature type="transmembrane region" description="Helical" evidence="1">
    <location>
        <begin position="420"/>
        <end position="441"/>
    </location>
</feature>
<keyword evidence="1" id="KW-0472">Membrane</keyword>
<evidence type="ECO:0000313" key="3">
    <source>
        <dbReference type="Proteomes" id="UP000032233"/>
    </source>
</evidence>
<dbReference type="RefSeq" id="WP_044347981.1">
    <property type="nucleotide sequence ID" value="NZ_AZAC01000011.1"/>
</dbReference>
<dbReference type="CDD" id="cd05709">
    <property type="entry name" value="S2P-M50"/>
    <property type="match status" value="1"/>
</dbReference>
<organism evidence="2 3">
    <name type="scientific">Dethiosulfatarculus sandiegensis</name>
    <dbReference type="NCBI Taxonomy" id="1429043"/>
    <lineage>
        <taxon>Bacteria</taxon>
        <taxon>Pseudomonadati</taxon>
        <taxon>Thermodesulfobacteriota</taxon>
        <taxon>Desulfarculia</taxon>
        <taxon>Desulfarculales</taxon>
        <taxon>Desulfarculaceae</taxon>
        <taxon>Dethiosulfatarculus</taxon>
    </lineage>
</organism>
<dbReference type="EMBL" id="AZAC01000011">
    <property type="protein sequence ID" value="KIX14338.1"/>
    <property type="molecule type" value="Genomic_DNA"/>
</dbReference>
<dbReference type="STRING" id="1429043.X474_08750"/>
<feature type="transmembrane region" description="Helical" evidence="1">
    <location>
        <begin position="279"/>
        <end position="303"/>
    </location>
</feature>
<dbReference type="AlphaFoldDB" id="A0A0D2HV98"/>
<gene>
    <name evidence="2" type="ORF">X474_08750</name>
</gene>
<dbReference type="OrthoDB" id="9759690at2"/>
<sequence>MKKTPRQKLILPLEQNWAEKAGLAAADFALGFGFSEEVTGVIAESVTEAGRAIIQASAQVGLEAPFQVELGVNDHSLEIKISYDRKTPLDLTPPKASLPEDKKEEVDAAYLLARLLTKQMDKVAYGVEGNIRYISLSKYPRGKGKEGQYWVMDLIPALRSDLRIDYIPGSSPELPSGAVVTDPRTGQGLRFDQAGAFVISRMDGKRKCYDMYLDYVDLAGPISPRRVGMIYETLEDRGLLAGQDRPQPGRLSRILHAVVGLNLVFKNADSLVARMHRRLGFLTSTLGLIAMFALGVSGAIPLIEHWDKYLGGLHQMGGHFLDYTWLWVLLYGLIVASSIVHELGHAFVCKRFGGSVNGMGAMFYVSFIIFYCDVSSAWIFLKRRHRVLVALGGPFVSFALLGLFMWLIDYNADSQGPWFHFWVYAAVFILASLIMNFNPFLRMDAYYMLMEGLNIPNLRERSFAHIKMAVLRLFLGDKLPPQPSLPSRKERIAFWVYGISGCLVTVVFFGLPLMHFSAMVIKGFNWLEIVISAGISVLMILIQAARYFWIRYQALQHRQIRLS</sequence>
<keyword evidence="1" id="KW-1133">Transmembrane helix</keyword>
<keyword evidence="3" id="KW-1185">Reference proteome</keyword>
<evidence type="ECO:0000256" key="1">
    <source>
        <dbReference type="SAM" id="Phobius"/>
    </source>
</evidence>
<keyword evidence="1" id="KW-0812">Transmembrane</keyword>
<accession>A0A0D2HV98</accession>
<feature type="transmembrane region" description="Helical" evidence="1">
    <location>
        <begin position="361"/>
        <end position="381"/>
    </location>
</feature>
<protein>
    <recommendedName>
        <fullName evidence="4">Peptidase M50</fullName>
    </recommendedName>
</protein>
<dbReference type="InParanoid" id="A0A0D2HV98"/>